<protein>
    <submittedName>
        <fullName evidence="2">Uncharacterized protein</fullName>
    </submittedName>
</protein>
<keyword evidence="3" id="KW-1185">Reference proteome</keyword>
<keyword evidence="1" id="KW-0812">Transmembrane</keyword>
<evidence type="ECO:0000313" key="3">
    <source>
        <dbReference type="Proteomes" id="UP001054945"/>
    </source>
</evidence>
<comment type="caution">
    <text evidence="2">The sequence shown here is derived from an EMBL/GenBank/DDBJ whole genome shotgun (WGS) entry which is preliminary data.</text>
</comment>
<dbReference type="Proteomes" id="UP001054945">
    <property type="component" value="Unassembled WGS sequence"/>
</dbReference>
<accession>A0AAV4TR48</accession>
<sequence length="109" mass="12269">MGGFVFQAFLTYYFAETAAVSSLFFLSHSEAIRPKTITCEDISSLRRTLISLAIFRVSIVECFLFLGWNQLSSVAPSGDLAQVQRNVCMSTIRTIAEVWACLDHKFDMM</sequence>
<name>A0AAV4TR48_CAEEX</name>
<proteinExistence type="predicted"/>
<keyword evidence="1" id="KW-0472">Membrane</keyword>
<reference evidence="2 3" key="1">
    <citation type="submission" date="2021-06" db="EMBL/GenBank/DDBJ databases">
        <title>Caerostris extrusa draft genome.</title>
        <authorList>
            <person name="Kono N."/>
            <person name="Arakawa K."/>
        </authorList>
    </citation>
    <scope>NUCLEOTIDE SEQUENCE [LARGE SCALE GENOMIC DNA]</scope>
</reference>
<evidence type="ECO:0000256" key="1">
    <source>
        <dbReference type="SAM" id="Phobius"/>
    </source>
</evidence>
<feature type="transmembrane region" description="Helical" evidence="1">
    <location>
        <begin position="6"/>
        <end position="27"/>
    </location>
</feature>
<organism evidence="2 3">
    <name type="scientific">Caerostris extrusa</name>
    <name type="common">Bark spider</name>
    <name type="synonym">Caerostris bankana</name>
    <dbReference type="NCBI Taxonomy" id="172846"/>
    <lineage>
        <taxon>Eukaryota</taxon>
        <taxon>Metazoa</taxon>
        <taxon>Ecdysozoa</taxon>
        <taxon>Arthropoda</taxon>
        <taxon>Chelicerata</taxon>
        <taxon>Arachnida</taxon>
        <taxon>Araneae</taxon>
        <taxon>Araneomorphae</taxon>
        <taxon>Entelegynae</taxon>
        <taxon>Araneoidea</taxon>
        <taxon>Araneidae</taxon>
        <taxon>Caerostris</taxon>
    </lineage>
</organism>
<keyword evidence="1" id="KW-1133">Transmembrane helix</keyword>
<dbReference type="EMBL" id="BPLR01011689">
    <property type="protein sequence ID" value="GIY48239.1"/>
    <property type="molecule type" value="Genomic_DNA"/>
</dbReference>
<gene>
    <name evidence="2" type="ORF">CEXT_181151</name>
</gene>
<evidence type="ECO:0000313" key="2">
    <source>
        <dbReference type="EMBL" id="GIY48239.1"/>
    </source>
</evidence>
<dbReference type="AlphaFoldDB" id="A0AAV4TR48"/>